<evidence type="ECO:0000256" key="8">
    <source>
        <dbReference type="ARBA" id="ARBA00022741"/>
    </source>
</evidence>
<evidence type="ECO:0000256" key="1">
    <source>
        <dbReference type="ARBA" id="ARBA00005121"/>
    </source>
</evidence>
<evidence type="ECO:0000256" key="12">
    <source>
        <dbReference type="ARBA" id="ARBA00033354"/>
    </source>
</evidence>
<dbReference type="Proteomes" id="UP000029507">
    <property type="component" value="Chromosome"/>
</dbReference>
<comment type="subunit">
    <text evidence="3">Homotrimer.</text>
</comment>
<keyword evidence="8 15" id="KW-0547">Nucleotide-binding</keyword>
<evidence type="ECO:0000256" key="15">
    <source>
        <dbReference type="RuleBase" id="RU366026"/>
    </source>
</evidence>
<dbReference type="InterPro" id="IPR029499">
    <property type="entry name" value="PduO-typ"/>
</dbReference>
<proteinExistence type="inferred from homology"/>
<dbReference type="STRING" id="169760.PSTEL_09040"/>
<dbReference type="PANTHER" id="PTHR12213:SF0">
    <property type="entry name" value="CORRINOID ADENOSYLTRANSFERASE MMAB"/>
    <property type="match status" value="1"/>
</dbReference>
<dbReference type="KEGG" id="pste:PSTEL_09040"/>
<organism evidence="17 18">
    <name type="scientific">Paenibacillus stellifer</name>
    <dbReference type="NCBI Taxonomy" id="169760"/>
    <lineage>
        <taxon>Bacteria</taxon>
        <taxon>Bacillati</taxon>
        <taxon>Bacillota</taxon>
        <taxon>Bacilli</taxon>
        <taxon>Bacillales</taxon>
        <taxon>Paenibacillaceae</taxon>
        <taxon>Paenibacillus</taxon>
    </lineage>
</organism>
<evidence type="ECO:0000256" key="6">
    <source>
        <dbReference type="ARBA" id="ARBA00022573"/>
    </source>
</evidence>
<dbReference type="EMBL" id="CP009286">
    <property type="protein sequence ID" value="AIQ63216.1"/>
    <property type="molecule type" value="Genomic_DNA"/>
</dbReference>
<dbReference type="GO" id="GO:0009236">
    <property type="term" value="P:cobalamin biosynthetic process"/>
    <property type="evidence" value="ECO:0007669"/>
    <property type="project" value="UniProtKB-UniRule"/>
</dbReference>
<dbReference type="SUPFAM" id="SSF89028">
    <property type="entry name" value="Cobalamin adenosyltransferase-like"/>
    <property type="match status" value="1"/>
</dbReference>
<evidence type="ECO:0000313" key="17">
    <source>
        <dbReference type="EMBL" id="AIQ63216.1"/>
    </source>
</evidence>
<comment type="pathway">
    <text evidence="1 15">Cofactor biosynthesis; adenosylcobalamin biosynthesis; adenosylcobalamin from cob(II)yrinate a,c-diamide: step 2/7.</text>
</comment>
<dbReference type="GO" id="GO:0005524">
    <property type="term" value="F:ATP binding"/>
    <property type="evidence" value="ECO:0007669"/>
    <property type="project" value="UniProtKB-UniRule"/>
</dbReference>
<keyword evidence="18" id="KW-1185">Reference proteome</keyword>
<dbReference type="AlphaFoldDB" id="A0A089LNT2"/>
<dbReference type="HOGENOM" id="CLU_083486_0_1_9"/>
<evidence type="ECO:0000256" key="10">
    <source>
        <dbReference type="ARBA" id="ARBA00031529"/>
    </source>
</evidence>
<dbReference type="InterPro" id="IPR036451">
    <property type="entry name" value="CblAdoTrfase-like_sf"/>
</dbReference>
<dbReference type="Pfam" id="PF01923">
    <property type="entry name" value="Cob_adeno_trans"/>
    <property type="match status" value="1"/>
</dbReference>
<evidence type="ECO:0000256" key="3">
    <source>
        <dbReference type="ARBA" id="ARBA00011233"/>
    </source>
</evidence>
<dbReference type="PANTHER" id="PTHR12213">
    <property type="entry name" value="CORRINOID ADENOSYLTRANSFERASE"/>
    <property type="match status" value="1"/>
</dbReference>
<dbReference type="InterPro" id="IPR016030">
    <property type="entry name" value="CblAdoTrfase-like"/>
</dbReference>
<gene>
    <name evidence="17" type="ORF">PSTEL_09040</name>
</gene>
<evidence type="ECO:0000256" key="13">
    <source>
        <dbReference type="ARBA" id="ARBA00048555"/>
    </source>
</evidence>
<dbReference type="GO" id="GO:0008817">
    <property type="term" value="F:corrinoid adenosyltransferase activity"/>
    <property type="evidence" value="ECO:0007669"/>
    <property type="project" value="UniProtKB-UniRule"/>
</dbReference>
<comment type="similarity">
    <text evidence="2 15">Belongs to the Cob(I)alamin adenosyltransferase family.</text>
</comment>
<evidence type="ECO:0000259" key="16">
    <source>
        <dbReference type="Pfam" id="PF01923"/>
    </source>
</evidence>
<dbReference type="UniPathway" id="UPA00148">
    <property type="reaction ID" value="UER00233"/>
</dbReference>
<sequence length="187" mass="20980">MAIYTRSGDKGETSVIGGRAWKDDIRVEAYGTIDELNGFVGQARSLLQGEALADLAEQLLEIQHELFDCGSDLAYVSLDESKYKVTGEMTERLERWIDQLQEENPPIERFILPGGSEAAAVIHVCRTVCRRAERRTVTLGRTTEINGEAVVYLNRLSDYFFALARTVNTRLGQSDIEYIRGAKVFRG</sequence>
<evidence type="ECO:0000256" key="4">
    <source>
        <dbReference type="ARBA" id="ARBA00012454"/>
    </source>
</evidence>
<evidence type="ECO:0000313" key="18">
    <source>
        <dbReference type="Proteomes" id="UP000029507"/>
    </source>
</evidence>
<dbReference type="FunFam" id="1.20.1200.10:FF:000001">
    <property type="entry name" value="Cob(I)yrinic acid a,c-diamide adenosyltransferase"/>
    <property type="match status" value="1"/>
</dbReference>
<name>A0A089LNT2_9BACL</name>
<dbReference type="EC" id="2.5.1.17" evidence="4 15"/>
<accession>A0A089LNT2</accession>
<feature type="domain" description="Cobalamin adenosyltransferase-like" evidence="16">
    <location>
        <begin position="3"/>
        <end position="167"/>
    </location>
</feature>
<comment type="catalytic activity">
    <reaction evidence="13 15">
        <text>2 cob(II)yrinate a,c diamide + reduced [electron-transfer flavoprotein] + 2 ATP = 2 adenosylcob(III)yrinate a,c-diamide + 2 triphosphate + oxidized [electron-transfer flavoprotein] + 3 H(+)</text>
        <dbReference type="Rhea" id="RHEA:11528"/>
        <dbReference type="Rhea" id="RHEA-COMP:10685"/>
        <dbReference type="Rhea" id="RHEA-COMP:10686"/>
        <dbReference type="ChEBI" id="CHEBI:15378"/>
        <dbReference type="ChEBI" id="CHEBI:18036"/>
        <dbReference type="ChEBI" id="CHEBI:30616"/>
        <dbReference type="ChEBI" id="CHEBI:57692"/>
        <dbReference type="ChEBI" id="CHEBI:58307"/>
        <dbReference type="ChEBI" id="CHEBI:58503"/>
        <dbReference type="ChEBI" id="CHEBI:58537"/>
        <dbReference type="EC" id="2.5.1.17"/>
    </reaction>
</comment>
<dbReference type="Gene3D" id="1.20.1200.10">
    <property type="entry name" value="Cobalamin adenosyltransferase-like"/>
    <property type="match status" value="1"/>
</dbReference>
<keyword evidence="6 15" id="KW-0169">Cobalamin biosynthesis</keyword>
<reference evidence="17 18" key="1">
    <citation type="submission" date="2014-08" db="EMBL/GenBank/DDBJ databases">
        <title>Comparative genomics of the Paenibacillus odorifer group.</title>
        <authorList>
            <person name="den Bakker H.C."/>
            <person name="Tsai Y.-C."/>
            <person name="Martin N."/>
            <person name="Korlach J."/>
            <person name="Wiedmann M."/>
        </authorList>
    </citation>
    <scope>NUCLEOTIDE SEQUENCE [LARGE SCALE GENOMIC DNA]</scope>
    <source>
        <strain evidence="17 18">DSM 14472</strain>
    </source>
</reference>
<dbReference type="NCBIfam" id="TIGR00636">
    <property type="entry name" value="PduO_Nterm"/>
    <property type="match status" value="1"/>
</dbReference>
<keyword evidence="9 15" id="KW-0067">ATP-binding</keyword>
<evidence type="ECO:0000256" key="9">
    <source>
        <dbReference type="ARBA" id="ARBA00022840"/>
    </source>
</evidence>
<evidence type="ECO:0000256" key="14">
    <source>
        <dbReference type="ARBA" id="ARBA00048692"/>
    </source>
</evidence>
<evidence type="ECO:0000256" key="5">
    <source>
        <dbReference type="ARBA" id="ARBA00020963"/>
    </source>
</evidence>
<evidence type="ECO:0000256" key="7">
    <source>
        <dbReference type="ARBA" id="ARBA00022679"/>
    </source>
</evidence>
<protein>
    <recommendedName>
        <fullName evidence="5 15">Corrinoid adenosyltransferase</fullName>
        <ecNumber evidence="4 15">2.5.1.17</ecNumber>
    </recommendedName>
    <alternativeName>
        <fullName evidence="10 15">Cob(II)alamin adenosyltransferase</fullName>
    </alternativeName>
    <alternativeName>
        <fullName evidence="12 15">Cob(II)yrinic acid a,c-diamide adenosyltransferase</fullName>
    </alternativeName>
    <alternativeName>
        <fullName evidence="11 15">Cobinamide/cobalamin adenosyltransferase</fullName>
    </alternativeName>
</protein>
<comment type="catalytic activity">
    <reaction evidence="14 15">
        <text>2 cob(II)alamin + reduced [electron-transfer flavoprotein] + 2 ATP = 2 adenosylcob(III)alamin + 2 triphosphate + oxidized [electron-transfer flavoprotein] + 3 H(+)</text>
        <dbReference type="Rhea" id="RHEA:28671"/>
        <dbReference type="Rhea" id="RHEA-COMP:10685"/>
        <dbReference type="Rhea" id="RHEA-COMP:10686"/>
        <dbReference type="ChEBI" id="CHEBI:15378"/>
        <dbReference type="ChEBI" id="CHEBI:16304"/>
        <dbReference type="ChEBI" id="CHEBI:18036"/>
        <dbReference type="ChEBI" id="CHEBI:18408"/>
        <dbReference type="ChEBI" id="CHEBI:30616"/>
        <dbReference type="ChEBI" id="CHEBI:57692"/>
        <dbReference type="ChEBI" id="CHEBI:58307"/>
        <dbReference type="EC" id="2.5.1.17"/>
    </reaction>
</comment>
<dbReference type="RefSeq" id="WP_038694665.1">
    <property type="nucleotide sequence ID" value="NZ_CP009286.1"/>
</dbReference>
<keyword evidence="7 15" id="KW-0808">Transferase</keyword>
<evidence type="ECO:0000256" key="2">
    <source>
        <dbReference type="ARBA" id="ARBA00007487"/>
    </source>
</evidence>
<dbReference type="OrthoDB" id="9778896at2"/>
<evidence type="ECO:0000256" key="11">
    <source>
        <dbReference type="ARBA" id="ARBA00033334"/>
    </source>
</evidence>